<organism evidence="1 2">
    <name type="scientific">Peronospora matthiolae</name>
    <dbReference type="NCBI Taxonomy" id="2874970"/>
    <lineage>
        <taxon>Eukaryota</taxon>
        <taxon>Sar</taxon>
        <taxon>Stramenopiles</taxon>
        <taxon>Oomycota</taxon>
        <taxon>Peronosporomycetes</taxon>
        <taxon>Peronosporales</taxon>
        <taxon>Peronosporaceae</taxon>
        <taxon>Peronospora</taxon>
    </lineage>
</organism>
<comment type="caution">
    <text evidence="1">The sequence shown here is derived from an EMBL/GenBank/DDBJ whole genome shotgun (WGS) entry which is preliminary data.</text>
</comment>
<evidence type="ECO:0000313" key="1">
    <source>
        <dbReference type="EMBL" id="CAK7936734.1"/>
    </source>
</evidence>
<dbReference type="EMBL" id="CAKLBY020000225">
    <property type="protein sequence ID" value="CAK7936734.1"/>
    <property type="molecule type" value="Genomic_DNA"/>
</dbReference>
<proteinExistence type="predicted"/>
<name>A0AAV1UUJ2_9STRA</name>
<dbReference type="Proteomes" id="UP001162060">
    <property type="component" value="Unassembled WGS sequence"/>
</dbReference>
<evidence type="ECO:0000313" key="2">
    <source>
        <dbReference type="Proteomes" id="UP001162060"/>
    </source>
</evidence>
<accession>A0AAV1UUJ2</accession>
<sequence length="125" mass="13963">MRESIQGVAGWVLDHDDDQHSTDFDGEALRRLEVVTRISSVAAVLKDTPEYLQQFSIQGFFDHELADLRRRASNYSITMTSEVVKLDIASYSVEGPKRSPLIAGSARCISQYKLAKSRLSSRALS</sequence>
<gene>
    <name evidence="1" type="ORF">PM001_LOCUS21884</name>
</gene>
<dbReference type="AlphaFoldDB" id="A0AAV1UUJ2"/>
<reference evidence="1" key="1">
    <citation type="submission" date="2024-01" db="EMBL/GenBank/DDBJ databases">
        <authorList>
            <person name="Webb A."/>
        </authorList>
    </citation>
    <scope>NUCLEOTIDE SEQUENCE</scope>
    <source>
        <strain evidence="1">Pm1</strain>
    </source>
</reference>
<protein>
    <submittedName>
        <fullName evidence="1">Uncharacterized protein</fullName>
    </submittedName>
</protein>